<dbReference type="EMBL" id="CP023325">
    <property type="protein sequence ID" value="ATY64421.1"/>
    <property type="molecule type" value="Genomic_DNA"/>
</dbReference>
<dbReference type="VEuPathDB" id="FungiDB:CCM_04841"/>
<dbReference type="Proteomes" id="UP000323067">
    <property type="component" value="Chromosome v"/>
</dbReference>
<proteinExistence type="predicted"/>
<protein>
    <submittedName>
        <fullName evidence="1">Uncharacterized protein</fullName>
    </submittedName>
</protein>
<sequence length="112" mass="12376">MTVEMNNRGRVSYSTEERAAVNSFHAAGIKTITGMVRYANGNLVSVVFLLNAGRPHSTLEWRRYERESFKPSLDAGAVRTNARTGQIAAQRQIAIGQLYPATISSDKQHPRG</sequence>
<dbReference type="VEuPathDB" id="FungiDB:A9K55_003975"/>
<organism evidence="1 2">
    <name type="scientific">Cordyceps militaris</name>
    <name type="common">Caterpillar fungus</name>
    <name type="synonym">Clavaria militaris</name>
    <dbReference type="NCBI Taxonomy" id="73501"/>
    <lineage>
        <taxon>Eukaryota</taxon>
        <taxon>Fungi</taxon>
        <taxon>Dikarya</taxon>
        <taxon>Ascomycota</taxon>
        <taxon>Pezizomycotina</taxon>
        <taxon>Sordariomycetes</taxon>
        <taxon>Hypocreomycetidae</taxon>
        <taxon>Hypocreales</taxon>
        <taxon>Cordycipitaceae</taxon>
        <taxon>Cordyceps</taxon>
    </lineage>
</organism>
<name>A0A2H4SMV1_CORMI</name>
<reference evidence="1 2" key="1">
    <citation type="journal article" date="2017" name="BMC Genomics">
        <title>Chromosome level assembly and secondary metabolite potential of the parasitic fungus Cordyceps militaris.</title>
        <authorList>
            <person name="Kramer G.J."/>
            <person name="Nodwell J.R."/>
        </authorList>
    </citation>
    <scope>NUCLEOTIDE SEQUENCE [LARGE SCALE GENOMIC DNA]</scope>
    <source>
        <strain evidence="1 2">ATCC 34164</strain>
    </source>
</reference>
<evidence type="ECO:0000313" key="1">
    <source>
        <dbReference type="EMBL" id="ATY64421.1"/>
    </source>
</evidence>
<evidence type="ECO:0000313" key="2">
    <source>
        <dbReference type="Proteomes" id="UP000323067"/>
    </source>
</evidence>
<accession>A0A2H4SMV1</accession>
<dbReference type="AlphaFoldDB" id="A0A2H4SMV1"/>
<gene>
    <name evidence="1" type="ORF">A9K55_003975</name>
</gene>